<proteinExistence type="predicted"/>
<dbReference type="Pfam" id="PF00378">
    <property type="entry name" value="ECH_1"/>
    <property type="match status" value="1"/>
</dbReference>
<reference evidence="1" key="2">
    <citation type="journal article" date="2021" name="Microbiome">
        <title>Successional dynamics and alternative stable states in a saline activated sludge microbial community over 9 years.</title>
        <authorList>
            <person name="Wang Y."/>
            <person name="Ye J."/>
            <person name="Ju F."/>
            <person name="Liu L."/>
            <person name="Boyd J.A."/>
            <person name="Deng Y."/>
            <person name="Parks D.H."/>
            <person name="Jiang X."/>
            <person name="Yin X."/>
            <person name="Woodcroft B.J."/>
            <person name="Tyson G.W."/>
            <person name="Hugenholtz P."/>
            <person name="Polz M.F."/>
            <person name="Zhang T."/>
        </authorList>
    </citation>
    <scope>NUCLEOTIDE SEQUENCE</scope>
    <source>
        <strain evidence="1">HKST-UBA02</strain>
    </source>
</reference>
<dbReference type="PANTHER" id="PTHR11941:SF54">
    <property type="entry name" value="ENOYL-COA HYDRATASE, MITOCHONDRIAL"/>
    <property type="match status" value="1"/>
</dbReference>
<gene>
    <name evidence="1" type="ORF">KDA27_00710</name>
</gene>
<dbReference type="InterPro" id="IPR001753">
    <property type="entry name" value="Enoyl-CoA_hydra/iso"/>
</dbReference>
<evidence type="ECO:0000313" key="1">
    <source>
        <dbReference type="EMBL" id="MCA9754292.1"/>
    </source>
</evidence>
<protein>
    <submittedName>
        <fullName evidence="1">Enoyl-CoA hydratase/isomerase family protein</fullName>
    </submittedName>
</protein>
<name>A0A956N7Z0_UNCEI</name>
<evidence type="ECO:0000313" key="2">
    <source>
        <dbReference type="Proteomes" id="UP000739538"/>
    </source>
</evidence>
<reference evidence="1" key="1">
    <citation type="submission" date="2020-04" db="EMBL/GenBank/DDBJ databases">
        <authorList>
            <person name="Zhang T."/>
        </authorList>
    </citation>
    <scope>NUCLEOTIDE SEQUENCE</scope>
    <source>
        <strain evidence="1">HKST-UBA02</strain>
    </source>
</reference>
<dbReference type="EMBL" id="JAGQHS010000002">
    <property type="protein sequence ID" value="MCA9754292.1"/>
    <property type="molecule type" value="Genomic_DNA"/>
</dbReference>
<sequence length="253" mass="27530">MSGLRIEREGGLAHVVMAWKPLNVLSIDRLNEIAAALDELEKEPVQVVVLESELERAFSAGVDVGDHQDAKMEEMLHAVHGVVRRLWNAPFVSIAAVNGPALGGGCEIAASCDFVLATERAVFALPEIRLGVYPPLAVAHFARLVGTRRATQMILTGDPVSGEEAARIGLVTDSVPMEELGQRVDGLATTLLRLSRSSLAETRAALRTAWGRDREEVLAEVEDHYLGSLMKTADAREGLEAFLEKRPPVWSHR</sequence>
<dbReference type="GO" id="GO:0003824">
    <property type="term" value="F:catalytic activity"/>
    <property type="evidence" value="ECO:0007669"/>
    <property type="project" value="UniProtKB-ARBA"/>
</dbReference>
<dbReference type="AlphaFoldDB" id="A0A956N7Z0"/>
<dbReference type="SUPFAM" id="SSF52096">
    <property type="entry name" value="ClpP/crotonase"/>
    <property type="match status" value="1"/>
</dbReference>
<organism evidence="1 2">
    <name type="scientific">Eiseniibacteriota bacterium</name>
    <dbReference type="NCBI Taxonomy" id="2212470"/>
    <lineage>
        <taxon>Bacteria</taxon>
        <taxon>Candidatus Eiseniibacteriota</taxon>
    </lineage>
</organism>
<comment type="caution">
    <text evidence="1">The sequence shown here is derived from an EMBL/GenBank/DDBJ whole genome shotgun (WGS) entry which is preliminary data.</text>
</comment>
<dbReference type="Gene3D" id="3.90.226.10">
    <property type="entry name" value="2-enoyl-CoA Hydratase, Chain A, domain 1"/>
    <property type="match status" value="1"/>
</dbReference>
<dbReference type="Proteomes" id="UP000739538">
    <property type="component" value="Unassembled WGS sequence"/>
</dbReference>
<dbReference type="PANTHER" id="PTHR11941">
    <property type="entry name" value="ENOYL-COA HYDRATASE-RELATED"/>
    <property type="match status" value="1"/>
</dbReference>
<dbReference type="GO" id="GO:0006635">
    <property type="term" value="P:fatty acid beta-oxidation"/>
    <property type="evidence" value="ECO:0007669"/>
    <property type="project" value="TreeGrafter"/>
</dbReference>
<dbReference type="InterPro" id="IPR029045">
    <property type="entry name" value="ClpP/crotonase-like_dom_sf"/>
</dbReference>
<accession>A0A956N7Z0</accession>
<dbReference type="CDD" id="cd06558">
    <property type="entry name" value="crotonase-like"/>
    <property type="match status" value="1"/>
</dbReference>